<dbReference type="Pfam" id="PF13472">
    <property type="entry name" value="Lipase_GDSL_2"/>
    <property type="match status" value="1"/>
</dbReference>
<dbReference type="InterPro" id="IPR013830">
    <property type="entry name" value="SGNH_hydro"/>
</dbReference>
<evidence type="ECO:0000313" key="2">
    <source>
        <dbReference type="EMBL" id="RGC34014.1"/>
    </source>
</evidence>
<reference evidence="2 3" key="1">
    <citation type="submission" date="2018-08" db="EMBL/GenBank/DDBJ databases">
        <title>A genome reference for cultivated species of the human gut microbiota.</title>
        <authorList>
            <person name="Zou Y."/>
            <person name="Xue W."/>
            <person name="Luo G."/>
        </authorList>
    </citation>
    <scope>NUCLEOTIDE SEQUENCE [LARGE SCALE GENOMIC DNA]</scope>
    <source>
        <strain evidence="2 3">AF19-21</strain>
    </source>
</reference>
<dbReference type="GO" id="GO:0016787">
    <property type="term" value="F:hydrolase activity"/>
    <property type="evidence" value="ECO:0007669"/>
    <property type="project" value="UniProtKB-KW"/>
</dbReference>
<gene>
    <name evidence="2" type="ORF">DWX41_04375</name>
</gene>
<dbReference type="SUPFAM" id="SSF52266">
    <property type="entry name" value="SGNH hydrolase"/>
    <property type="match status" value="1"/>
</dbReference>
<feature type="domain" description="SGNH hydrolase-type esterase" evidence="1">
    <location>
        <begin position="167"/>
        <end position="318"/>
    </location>
</feature>
<dbReference type="InterPro" id="IPR036514">
    <property type="entry name" value="SGNH_hydro_sf"/>
</dbReference>
<dbReference type="Proteomes" id="UP000261111">
    <property type="component" value="Unassembled WGS sequence"/>
</dbReference>
<comment type="caution">
    <text evidence="2">The sequence shown here is derived from an EMBL/GenBank/DDBJ whole genome shotgun (WGS) entry which is preliminary data.</text>
</comment>
<protein>
    <submittedName>
        <fullName evidence="2">SGNH/GDSL hydrolase family protein</fullName>
    </submittedName>
</protein>
<dbReference type="AlphaFoldDB" id="A0A3E2X0P5"/>
<dbReference type="Gene3D" id="3.40.50.1110">
    <property type="entry name" value="SGNH hydrolase"/>
    <property type="match status" value="1"/>
</dbReference>
<organism evidence="2 3">
    <name type="scientific">Hungatella hathewayi</name>
    <dbReference type="NCBI Taxonomy" id="154046"/>
    <lineage>
        <taxon>Bacteria</taxon>
        <taxon>Bacillati</taxon>
        <taxon>Bacillota</taxon>
        <taxon>Clostridia</taxon>
        <taxon>Lachnospirales</taxon>
        <taxon>Lachnospiraceae</taxon>
        <taxon>Hungatella</taxon>
    </lineage>
</organism>
<name>A0A3E2X0P5_9FIRM</name>
<accession>A0A3E2X0P5</accession>
<evidence type="ECO:0000259" key="1">
    <source>
        <dbReference type="Pfam" id="PF13472"/>
    </source>
</evidence>
<sequence length="336" mass="38532">MGEEVIAMIFKNMEFHNVEEIIECRKGYAMQRIPSFVSEKLNEGARNGSCRFTTGVEIRFRMQSDTVKIMLSAEKDIEAQTAFIYYGSFQGGWQKSSAALTEDGTTIEIKKAENIELLKMLTEKKRLPFHPEIVRIILPYGTCYFKEIIGDIQPPQKAELPQRTYLAYGSSITHGSLALSAPCSYPFQIARRLGADYLNLGFAGTAFLEQEMAEYIVSRKDWDFASVELGINMTDGRFSTRFFEDRVKKFIEILASDSRKIYCTNIFGNNYVDKELIEVYREIVREYASKRLIFTDGLELLNREEFISEDLVHPSVEGCMEIAENWSRIMAESSLQ</sequence>
<keyword evidence="2" id="KW-0378">Hydrolase</keyword>
<dbReference type="EMBL" id="QVIA01000004">
    <property type="protein sequence ID" value="RGC34014.1"/>
    <property type="molecule type" value="Genomic_DNA"/>
</dbReference>
<evidence type="ECO:0000313" key="3">
    <source>
        <dbReference type="Proteomes" id="UP000261111"/>
    </source>
</evidence>
<proteinExistence type="predicted"/>